<keyword evidence="2" id="KW-1185">Reference proteome</keyword>
<reference evidence="1" key="2">
    <citation type="submission" date="2025-09" db="UniProtKB">
        <authorList>
            <consortium name="EnsemblPlants"/>
        </authorList>
    </citation>
    <scope>IDENTIFICATION</scope>
</reference>
<accession>A0ACD6A2Y4</accession>
<dbReference type="EnsemblPlants" id="AVESA.00010b.r2.7CG0692110.1">
    <property type="protein sequence ID" value="AVESA.00010b.r2.7CG0692110.1.CDS"/>
    <property type="gene ID" value="AVESA.00010b.r2.7CG0692110"/>
</dbReference>
<evidence type="ECO:0000313" key="2">
    <source>
        <dbReference type="Proteomes" id="UP001732700"/>
    </source>
</evidence>
<sequence length="247" mass="27441">MGDTIVFRYNGNSKFHVIIFDELGRENALSVIVDPFPARVHERHTNATETVNRSNIQPQSGQVKSPAESMNTSHVLPQPMEMQRSTRRLNGPPMESSPTKRQRHIQMDKSSQGNMAPINILSSESSESFSSEDGCGVHDVSASNYNARKNRLTSSRRGQLKDGYITTSKTKLTPAEQQKVKEKVQSRQSEIPIVVAVMSKSNVDSGCSLNFPSHYAMKYLGGDPNMYLQVLGQKLCCMARPLIIEGL</sequence>
<protein>
    <submittedName>
        <fullName evidence="1">Uncharacterized protein</fullName>
    </submittedName>
</protein>
<proteinExistence type="predicted"/>
<name>A0ACD6A2Y4_AVESA</name>
<dbReference type="Proteomes" id="UP001732700">
    <property type="component" value="Chromosome 7C"/>
</dbReference>
<organism evidence="1 2">
    <name type="scientific">Avena sativa</name>
    <name type="common">Oat</name>
    <dbReference type="NCBI Taxonomy" id="4498"/>
    <lineage>
        <taxon>Eukaryota</taxon>
        <taxon>Viridiplantae</taxon>
        <taxon>Streptophyta</taxon>
        <taxon>Embryophyta</taxon>
        <taxon>Tracheophyta</taxon>
        <taxon>Spermatophyta</taxon>
        <taxon>Magnoliopsida</taxon>
        <taxon>Liliopsida</taxon>
        <taxon>Poales</taxon>
        <taxon>Poaceae</taxon>
        <taxon>BOP clade</taxon>
        <taxon>Pooideae</taxon>
        <taxon>Poodae</taxon>
        <taxon>Poeae</taxon>
        <taxon>Poeae Chloroplast Group 1 (Aveneae type)</taxon>
        <taxon>Aveninae</taxon>
        <taxon>Avena</taxon>
    </lineage>
</organism>
<evidence type="ECO:0000313" key="1">
    <source>
        <dbReference type="EnsemblPlants" id="AVESA.00010b.r2.7CG0692110.1.CDS"/>
    </source>
</evidence>
<reference evidence="1" key="1">
    <citation type="submission" date="2021-05" db="EMBL/GenBank/DDBJ databases">
        <authorList>
            <person name="Scholz U."/>
            <person name="Mascher M."/>
            <person name="Fiebig A."/>
        </authorList>
    </citation>
    <scope>NUCLEOTIDE SEQUENCE [LARGE SCALE GENOMIC DNA]</scope>
</reference>